<dbReference type="AlphaFoldDB" id="A0A0P1B7V7"/>
<protein>
    <submittedName>
        <fullName evidence="1">Uncharacterized protein</fullName>
    </submittedName>
</protein>
<dbReference type="Proteomes" id="UP000054928">
    <property type="component" value="Unassembled WGS sequence"/>
</dbReference>
<evidence type="ECO:0000313" key="2">
    <source>
        <dbReference type="Proteomes" id="UP000054928"/>
    </source>
</evidence>
<proteinExistence type="predicted"/>
<keyword evidence="2" id="KW-1185">Reference proteome</keyword>
<organism evidence="1 2">
    <name type="scientific">Plasmopara halstedii</name>
    <name type="common">Downy mildew of sunflower</name>
    <dbReference type="NCBI Taxonomy" id="4781"/>
    <lineage>
        <taxon>Eukaryota</taxon>
        <taxon>Sar</taxon>
        <taxon>Stramenopiles</taxon>
        <taxon>Oomycota</taxon>
        <taxon>Peronosporomycetes</taxon>
        <taxon>Peronosporales</taxon>
        <taxon>Peronosporaceae</taxon>
        <taxon>Plasmopara</taxon>
    </lineage>
</organism>
<dbReference type="GeneID" id="36403000"/>
<accession>A0A0P1B7V7</accession>
<sequence length="120" mass="13619">MVYVIDQPGYACFNHTTDTLKTGFATALNEYCNGRLLEDLLTGLENSLRVQRIRVNEYDYDMSRCFCSLGQIFVMFELGHIAHDCHVQTPTIDADRQANARPQTVRCVEEQKGSVGARKK</sequence>
<reference evidence="2" key="1">
    <citation type="submission" date="2014-09" db="EMBL/GenBank/DDBJ databases">
        <authorList>
            <person name="Sharma Rahul"/>
            <person name="Thines Marco"/>
        </authorList>
    </citation>
    <scope>NUCLEOTIDE SEQUENCE [LARGE SCALE GENOMIC DNA]</scope>
</reference>
<name>A0A0P1B7V7_PLAHL</name>
<dbReference type="RefSeq" id="XP_024586590.1">
    <property type="nucleotide sequence ID" value="XM_024721497.1"/>
</dbReference>
<evidence type="ECO:0000313" key="1">
    <source>
        <dbReference type="EMBL" id="CEG50221.1"/>
    </source>
</evidence>
<dbReference type="EMBL" id="CCYD01003101">
    <property type="protein sequence ID" value="CEG50221.1"/>
    <property type="molecule type" value="Genomic_DNA"/>
</dbReference>